<gene>
    <name evidence="1" type="ordered locus">W5S_0981</name>
    <name evidence="2" type="ORF">F6Q06_04120</name>
</gene>
<reference evidence="4" key="3">
    <citation type="submission" date="2023-07" db="EMBL/GenBank/DDBJ databases">
        <title>Identification of Pectobacterium versatile causing blackleg of potato from New York State with a whole genome sequencing approach.</title>
        <authorList>
            <person name="Ma X."/>
            <person name="Swingle B."/>
        </authorList>
    </citation>
    <scope>NUCLEOTIDE SEQUENCE [LARGE SCALE GENOMIC DNA]</scope>
    <source>
        <strain evidence="4">NY1588A</strain>
    </source>
</reference>
<sequence length="154" mass="17724">MMNVDSFISVGDGFVSVCEFKGKIKCSGYIDGAMSLTINYVEIINISMWDYIDQLWIYILNALLDLANGHDVEFYFPDQPIKVTMTNVKDNVFLKVDDSGVMVDKYEFMIFMANSCLNFLRDMMSINGTPDYGSEIKLSLMLIEKLNSKWKWED</sequence>
<organism evidence="1 3">
    <name type="scientific">Pectobacterium parmentieri</name>
    <dbReference type="NCBI Taxonomy" id="1905730"/>
    <lineage>
        <taxon>Bacteria</taxon>
        <taxon>Pseudomonadati</taxon>
        <taxon>Pseudomonadota</taxon>
        <taxon>Gammaproteobacteria</taxon>
        <taxon>Enterobacterales</taxon>
        <taxon>Pectobacteriaceae</taxon>
        <taxon>Pectobacterium</taxon>
    </lineage>
</organism>
<dbReference type="STRING" id="1905730.W5S_0981"/>
<reference evidence="1 3" key="1">
    <citation type="journal article" date="2012" name="J. Bacteriol.">
        <title>Genome sequence of Pectobacterium sp. strain SCC3193.</title>
        <authorList>
            <person name="Koskinen J.P."/>
            <person name="Laine P."/>
            <person name="Niemi O."/>
            <person name="Nykyri J."/>
            <person name="Harjunpaa H."/>
            <person name="Auvinen P."/>
            <person name="Paulin L."/>
            <person name="Pirhonen M."/>
            <person name="Palva T."/>
            <person name="Holm L."/>
        </authorList>
    </citation>
    <scope>NUCLEOTIDE SEQUENCE [LARGE SCALE GENOMIC DNA]</scope>
    <source>
        <strain evidence="1 3">SCC3193</strain>
    </source>
</reference>
<dbReference type="Proteomes" id="UP001194579">
    <property type="component" value="Unassembled WGS sequence"/>
</dbReference>
<dbReference type="eggNOG" id="ENOG5031HVB">
    <property type="taxonomic scope" value="Bacteria"/>
</dbReference>
<evidence type="ECO:0000313" key="3">
    <source>
        <dbReference type="Proteomes" id="UP000008044"/>
    </source>
</evidence>
<reference evidence="1" key="2">
    <citation type="submission" date="2012-03" db="EMBL/GenBank/DDBJ databases">
        <authorList>
            <person name="Koskinen P."/>
            <person name="Laine P."/>
            <person name="Niemi O."/>
            <person name="Nykyri J."/>
            <person name="Harjunpaa H."/>
            <person name="Auvinen P."/>
            <person name="Paulin L."/>
            <person name="Pirhonen M."/>
            <person name="Palva T."/>
            <person name="Holm L."/>
        </authorList>
    </citation>
    <scope>NUCLEOTIDE SEQUENCE</scope>
    <source>
        <strain evidence="1">SCC3193</strain>
    </source>
</reference>
<evidence type="ECO:0000313" key="4">
    <source>
        <dbReference type="Proteomes" id="UP001194579"/>
    </source>
</evidence>
<dbReference type="PATRIC" id="fig|1166016.3.peg.996"/>
<dbReference type="HOGENOM" id="CLU_126577_1_0_6"/>
<dbReference type="RefSeq" id="WP_014698868.1">
    <property type="nucleotide sequence ID" value="NC_017845.1"/>
</dbReference>
<dbReference type="EMBL" id="CP003415">
    <property type="protein sequence ID" value="AFI89099.1"/>
    <property type="molecule type" value="Genomic_DNA"/>
</dbReference>
<dbReference type="AlphaFoldDB" id="A0A0H3I059"/>
<protein>
    <submittedName>
        <fullName evidence="1">Uncharacterized protein</fullName>
    </submittedName>
</protein>
<reference evidence="2" key="4">
    <citation type="submission" date="2024-05" db="EMBL/GenBank/DDBJ databases">
        <title>Identification of Pectobacterium versatile causing blackleg of potato from New York State with a whole genome sequencing approach.</title>
        <authorList>
            <person name="Ma X."/>
            <person name="Swingle B."/>
        </authorList>
    </citation>
    <scope>NUCLEOTIDE SEQUENCE</scope>
    <source>
        <strain evidence="2">NY1588A</strain>
    </source>
</reference>
<dbReference type="EMBL" id="WABS01000006">
    <property type="protein sequence ID" value="MBI0553681.1"/>
    <property type="molecule type" value="Genomic_DNA"/>
</dbReference>
<proteinExistence type="predicted"/>
<dbReference type="Proteomes" id="UP000008044">
    <property type="component" value="Chromosome"/>
</dbReference>
<keyword evidence="4" id="KW-1185">Reference proteome</keyword>
<evidence type="ECO:0000313" key="1">
    <source>
        <dbReference type="EMBL" id="AFI89099.1"/>
    </source>
</evidence>
<name>A0A0H3I059_PECPM</name>
<evidence type="ECO:0000313" key="2">
    <source>
        <dbReference type="EMBL" id="MBI0553681.1"/>
    </source>
</evidence>
<dbReference type="KEGG" id="pec:W5S_0981"/>
<accession>A0A0H3I059</accession>